<evidence type="ECO:0000313" key="7">
    <source>
        <dbReference type="Proteomes" id="UP000034471"/>
    </source>
</evidence>
<dbReference type="STRING" id="1618481.US54_C0029G0006"/>
<dbReference type="Pfam" id="PF26449">
    <property type="entry name" value="DUF8128"/>
    <property type="match status" value="1"/>
</dbReference>
<evidence type="ECO:0000259" key="5">
    <source>
        <dbReference type="Pfam" id="PF26449"/>
    </source>
</evidence>
<dbReference type="AlphaFoldDB" id="A0A0G0JLQ3"/>
<dbReference type="Gene3D" id="3.40.50.300">
    <property type="entry name" value="P-loop containing nucleotide triphosphate hydrolases"/>
    <property type="match status" value="2"/>
</dbReference>
<protein>
    <recommendedName>
        <fullName evidence="8">Type IV secretion system coupling protein TraD DNA-binding domain-containing protein</fullName>
    </recommendedName>
</protein>
<dbReference type="PANTHER" id="PTHR30121">
    <property type="entry name" value="UNCHARACTERIZED PROTEIN YJGR-RELATED"/>
    <property type="match status" value="1"/>
</dbReference>
<comment type="caution">
    <text evidence="6">The sequence shown here is derived from an EMBL/GenBank/DDBJ whole genome shotgun (WGS) entry which is preliminary data.</text>
</comment>
<dbReference type="Pfam" id="PF10412">
    <property type="entry name" value="TrwB_AAD_bind"/>
    <property type="match status" value="1"/>
</dbReference>
<feature type="domain" description="Type IV secretion system coupling protein TraD DNA-binding" evidence="3">
    <location>
        <begin position="457"/>
        <end position="526"/>
    </location>
</feature>
<dbReference type="InterPro" id="IPR032689">
    <property type="entry name" value="TraG-D_C"/>
</dbReference>
<keyword evidence="2" id="KW-0812">Transmembrane</keyword>
<accession>A0A0G0JLQ3</accession>
<reference evidence="6 7" key="1">
    <citation type="journal article" date="2015" name="Nature">
        <title>rRNA introns, odd ribosomes, and small enigmatic genomes across a large radiation of phyla.</title>
        <authorList>
            <person name="Brown C.T."/>
            <person name="Hug L.A."/>
            <person name="Thomas B.C."/>
            <person name="Sharon I."/>
            <person name="Castelle C.J."/>
            <person name="Singh A."/>
            <person name="Wilkins M.J."/>
            <person name="Williams K.H."/>
            <person name="Banfield J.F."/>
        </authorList>
    </citation>
    <scope>NUCLEOTIDE SEQUENCE [LARGE SCALE GENOMIC DNA]</scope>
</reference>
<dbReference type="PATRIC" id="fig|1618481.3.peg.619"/>
<proteinExistence type="predicted"/>
<dbReference type="EMBL" id="LBTJ01000029">
    <property type="protein sequence ID" value="KKQ37639.1"/>
    <property type="molecule type" value="Genomic_DNA"/>
</dbReference>
<dbReference type="SUPFAM" id="SSF52540">
    <property type="entry name" value="P-loop containing nucleoside triphosphate hydrolases"/>
    <property type="match status" value="1"/>
</dbReference>
<evidence type="ECO:0000313" key="6">
    <source>
        <dbReference type="EMBL" id="KKQ37639.1"/>
    </source>
</evidence>
<name>A0A0G0JLQ3_9BACT</name>
<dbReference type="InterPro" id="IPR051162">
    <property type="entry name" value="T4SS_component"/>
</dbReference>
<feature type="region of interest" description="Disordered" evidence="1">
    <location>
        <begin position="857"/>
        <end position="881"/>
    </location>
</feature>
<feature type="transmembrane region" description="Helical" evidence="2">
    <location>
        <begin position="256"/>
        <end position="276"/>
    </location>
</feature>
<organism evidence="6 7">
    <name type="scientific">Candidatus Roizmanbacteria bacterium GW2011_GWA2_37_7</name>
    <dbReference type="NCBI Taxonomy" id="1618481"/>
    <lineage>
        <taxon>Bacteria</taxon>
        <taxon>Candidatus Roizmaniibacteriota</taxon>
    </lineage>
</organism>
<sequence>MEHINWTDVFPSYLAPLFTLEFSFPFISYVFAVIFLFIIGFIILKYLQYKKSLQIPYTILEIKPPSISLQSAFTTKQLFTILHSLDTEPSFIEKLLQLKKRISYEIVSSRDEGIRYVIYTPEDDVPIIRKNLLSYLPGLEIHEIPDYLPQTIEELKNKANSITEFKLKRSYVLPLKEQGVLGEHDPIAYITGQMTKLEPDELISLQLVTAPVTPAFHGRITDHLFALQKRIYDGKEIVSYIRDDTLSGVLKIAKTIFFFVFDLVVTLLTDLGKWLLDFMISSPKHNYEHEATQRRPFTGETKEQTPKQKEIQEMVESKINQDLFEVSVRLLVIGKSPKNIALRKKGIVSNFSTFTNPGYQSLSIKTSLPIFQSFFTKLNFLRLKHRLFSFTSNPILSVSELSTIYHFPYTENTQTEDLQSIRSSQLPAPITLKNSHSKLDIVFAHNIHGESTTLIGLTLEERRRHVYLIGATGMGKTTLLLQMIYQDMQNGKGAAVMDPHGDLAVRLLGVIPKHRLKDVIYFNPYDLAFPIGLNVLQMTEGLSDVEKEREKDLIVSSLVSIFFKLYPSATARPRMEHILRNTVLAVLSTENPTLLTAYKMLVDKNVRERIVAKLDDPLLKEFWEKEFKGYGSFQRAELISPITNKLGKFLTTKTTRNILTQEKSKLNFDDIMNNKKILICDLSKGKIGEDISSFLGSLLILKLQLAALNRVHLPPDKRTDFFLYIDEFQNFATMTFAQILSEARKYRLDTILAHQTISQIEDKDLLKVILANVGTVIAYRTSNPTDEDFILPLFKPHVKEHQIASLPSFNFYIKIHGLSPQDAFTGTTSDFKIPNDDRTLQTIVENSRNMYGVKIETLTKQETAPENEPTSKNQSKKRASI</sequence>
<feature type="transmembrane region" description="Helical" evidence="2">
    <location>
        <begin position="26"/>
        <end position="47"/>
    </location>
</feature>
<evidence type="ECO:0000259" key="3">
    <source>
        <dbReference type="Pfam" id="PF10412"/>
    </source>
</evidence>
<feature type="domain" description="DUF8128" evidence="5">
    <location>
        <begin position="58"/>
        <end position="413"/>
    </location>
</feature>
<feature type="compositionally biased region" description="Polar residues" evidence="1">
    <location>
        <begin position="858"/>
        <end position="873"/>
    </location>
</feature>
<evidence type="ECO:0000259" key="4">
    <source>
        <dbReference type="Pfam" id="PF12696"/>
    </source>
</evidence>
<dbReference type="InterPro" id="IPR019476">
    <property type="entry name" value="T4SS_TraD_DNA-bd"/>
</dbReference>
<dbReference type="InterPro" id="IPR027417">
    <property type="entry name" value="P-loop_NTPase"/>
</dbReference>
<feature type="domain" description="TraD/TraG TraM recognition site" evidence="4">
    <location>
        <begin position="723"/>
        <end position="785"/>
    </location>
</feature>
<dbReference type="Proteomes" id="UP000034471">
    <property type="component" value="Unassembled WGS sequence"/>
</dbReference>
<dbReference type="CDD" id="cd01127">
    <property type="entry name" value="TrwB_TraG_TraD_VirD4"/>
    <property type="match status" value="1"/>
</dbReference>
<keyword evidence="2" id="KW-1133">Transmembrane helix</keyword>
<dbReference type="Pfam" id="PF12696">
    <property type="entry name" value="TraG-D_C"/>
    <property type="match status" value="1"/>
</dbReference>
<evidence type="ECO:0000256" key="1">
    <source>
        <dbReference type="SAM" id="MobiDB-lite"/>
    </source>
</evidence>
<evidence type="ECO:0000256" key="2">
    <source>
        <dbReference type="SAM" id="Phobius"/>
    </source>
</evidence>
<keyword evidence="2" id="KW-0472">Membrane</keyword>
<dbReference type="InterPro" id="IPR058441">
    <property type="entry name" value="DUF8128"/>
</dbReference>
<gene>
    <name evidence="6" type="ORF">US54_C0029G0006</name>
</gene>
<dbReference type="PANTHER" id="PTHR30121:SF11">
    <property type="entry name" value="AAA+ ATPASE DOMAIN-CONTAINING PROTEIN"/>
    <property type="match status" value="1"/>
</dbReference>
<evidence type="ECO:0008006" key="8">
    <source>
        <dbReference type="Google" id="ProtNLM"/>
    </source>
</evidence>